<keyword evidence="9" id="KW-1185">Reference proteome</keyword>
<dbReference type="BioCyc" id="IAGG583356:GHAH-238-MONOMER"/>
<evidence type="ECO:0000256" key="2">
    <source>
        <dbReference type="ARBA" id="ARBA00022723"/>
    </source>
</evidence>
<dbReference type="GO" id="GO:0016151">
    <property type="term" value="F:nickel cation binding"/>
    <property type="evidence" value="ECO:0007669"/>
    <property type="project" value="UniProtKB-UniRule"/>
</dbReference>
<name>E0SQC5_IGNAA</name>
<dbReference type="HAMAP" id="MF_00476">
    <property type="entry name" value="NikR"/>
    <property type="match status" value="1"/>
</dbReference>
<dbReference type="EMBL" id="CP002098">
    <property type="protein sequence ID" value="ADM27075.1"/>
    <property type="molecule type" value="Genomic_DNA"/>
</dbReference>
<feature type="binding site" evidence="6">
    <location>
        <position position="92"/>
    </location>
    <ligand>
        <name>Ni(2+)</name>
        <dbReference type="ChEBI" id="CHEBI:49786"/>
    </ligand>
</feature>
<dbReference type="STRING" id="583356.Igag_0226"/>
<evidence type="ECO:0000256" key="3">
    <source>
        <dbReference type="ARBA" id="ARBA00023015"/>
    </source>
</evidence>
<keyword evidence="5 6" id="KW-0804">Transcription</keyword>
<dbReference type="Gene3D" id="1.10.1220.10">
    <property type="entry name" value="Met repressor-like"/>
    <property type="match status" value="1"/>
</dbReference>
<dbReference type="InterPro" id="IPR013321">
    <property type="entry name" value="Arc_rbn_hlx_hlx"/>
</dbReference>
<feature type="binding site" evidence="6">
    <location>
        <position position="90"/>
    </location>
    <ligand>
        <name>Ni(2+)</name>
        <dbReference type="ChEBI" id="CHEBI:49786"/>
    </ligand>
</feature>
<keyword evidence="1 6" id="KW-0533">Nickel</keyword>
<dbReference type="Pfam" id="PF08753">
    <property type="entry name" value="NikR_C"/>
    <property type="match status" value="1"/>
</dbReference>
<dbReference type="PANTHER" id="PTHR34719">
    <property type="entry name" value="NICKEL-RESPONSIVE REGULATOR"/>
    <property type="match status" value="1"/>
</dbReference>
<dbReference type="InterPro" id="IPR014864">
    <property type="entry name" value="TF_NikR_Ni-bd_C"/>
</dbReference>
<keyword evidence="3 6" id="KW-0805">Transcription regulation</keyword>
<dbReference type="HOGENOM" id="CLU_113319_2_1_2"/>
<feature type="domain" description="Transcription factor NikR nickel binding C-terminal" evidence="7">
    <location>
        <begin position="56"/>
        <end position="130"/>
    </location>
</feature>
<dbReference type="SUPFAM" id="SSF55021">
    <property type="entry name" value="ACT-like"/>
    <property type="match status" value="1"/>
</dbReference>
<protein>
    <recommendedName>
        <fullName evidence="6">Putative nickel-responsive regulator</fullName>
    </recommendedName>
</protein>
<feature type="binding site" evidence="6">
    <location>
        <position position="79"/>
    </location>
    <ligand>
        <name>Ni(2+)</name>
        <dbReference type="ChEBI" id="CHEBI:49786"/>
    </ligand>
</feature>
<dbReference type="InterPro" id="IPR022988">
    <property type="entry name" value="Ni_resp_reg_NikR"/>
</dbReference>
<dbReference type="InterPro" id="IPR027271">
    <property type="entry name" value="Acetolactate_synth/TF_NikR_C"/>
</dbReference>
<evidence type="ECO:0000256" key="5">
    <source>
        <dbReference type="ARBA" id="ARBA00023163"/>
    </source>
</evidence>
<evidence type="ECO:0000313" key="8">
    <source>
        <dbReference type="EMBL" id="ADM27075.1"/>
    </source>
</evidence>
<gene>
    <name evidence="8" type="ordered locus">Igag_0226</name>
</gene>
<evidence type="ECO:0000259" key="7">
    <source>
        <dbReference type="Pfam" id="PF08753"/>
    </source>
</evidence>
<dbReference type="CDD" id="cd22231">
    <property type="entry name" value="RHH_NikR_HicB-like"/>
    <property type="match status" value="1"/>
</dbReference>
<dbReference type="GO" id="GO:0003700">
    <property type="term" value="F:DNA-binding transcription factor activity"/>
    <property type="evidence" value="ECO:0007669"/>
    <property type="project" value="UniProtKB-UniRule"/>
</dbReference>
<evidence type="ECO:0000256" key="6">
    <source>
        <dbReference type="HAMAP-Rule" id="MF_00476"/>
    </source>
</evidence>
<evidence type="ECO:0000313" key="9">
    <source>
        <dbReference type="Proteomes" id="UP000001304"/>
    </source>
</evidence>
<keyword evidence="2 6" id="KW-0479">Metal-binding</keyword>
<evidence type="ECO:0000256" key="1">
    <source>
        <dbReference type="ARBA" id="ARBA00022596"/>
    </source>
</evidence>
<dbReference type="KEGG" id="iag:Igag_0226"/>
<feature type="binding site" evidence="6">
    <location>
        <position position="98"/>
    </location>
    <ligand>
        <name>Ni(2+)</name>
        <dbReference type="ChEBI" id="CHEBI:49786"/>
    </ligand>
</feature>
<dbReference type="Gene3D" id="3.30.70.1150">
    <property type="entry name" value="ACT-like. Chain A, domain 2"/>
    <property type="match status" value="1"/>
</dbReference>
<comment type="cofactor">
    <cofactor evidence="6">
        <name>Ni(2+)</name>
        <dbReference type="ChEBI" id="CHEBI:49786"/>
    </cofactor>
    <text evidence="6">Binds 1 nickel ion per subunit.</text>
</comment>
<organism evidence="8 9">
    <name type="scientific">Ignisphaera aggregans (strain DSM 17230 / JCM 13409 / AQ1.S1)</name>
    <dbReference type="NCBI Taxonomy" id="583356"/>
    <lineage>
        <taxon>Archaea</taxon>
        <taxon>Thermoproteota</taxon>
        <taxon>Thermoprotei</taxon>
        <taxon>Desulfurococcales</taxon>
        <taxon>Desulfurococcaceae</taxon>
        <taxon>Ignisphaera</taxon>
    </lineage>
</organism>
<sequence length="136" mass="15649">MERRGIKFGVYIPEDIAMELEDIMKSMGIDNKSKVIQEALRVFVLENKWYFTKSVAGSIAILYNHDVDEVDEKLTDIQHEYIDIIKASMHVHLDEKKCMLLIAVKGESSKIKELIGKLHTIRGVLLIRHVLLSLED</sequence>
<dbReference type="InterPro" id="IPR050192">
    <property type="entry name" value="CopG/NikR_regulator"/>
</dbReference>
<proteinExistence type="inferred from homology"/>
<accession>E0SQC5</accession>
<comment type="similarity">
    <text evidence="6">Belongs to the transcriptional regulatory CopG/NikR family.</text>
</comment>
<dbReference type="InterPro" id="IPR045865">
    <property type="entry name" value="ACT-like_dom_sf"/>
</dbReference>
<dbReference type="Proteomes" id="UP000001304">
    <property type="component" value="Chromosome"/>
</dbReference>
<dbReference type="GO" id="GO:0010045">
    <property type="term" value="P:response to nickel cation"/>
    <property type="evidence" value="ECO:0007669"/>
    <property type="project" value="InterPro"/>
</dbReference>
<dbReference type="SUPFAM" id="SSF47598">
    <property type="entry name" value="Ribbon-helix-helix"/>
    <property type="match status" value="1"/>
</dbReference>
<dbReference type="InterPro" id="IPR010985">
    <property type="entry name" value="Ribbon_hlx_hlx"/>
</dbReference>
<reference evidence="8 9" key="1">
    <citation type="journal article" date="2010" name="Stand. Genomic Sci.">
        <title>Complete genome sequence of Ignisphaera aggregans type strain (AQ1.S1).</title>
        <authorList>
            <person name="Goker M."/>
            <person name="Held B."/>
            <person name="Lapidus A."/>
            <person name="Nolan M."/>
            <person name="Spring S."/>
            <person name="Yasawong M."/>
            <person name="Lucas S."/>
            <person name="Glavina Del Rio T."/>
            <person name="Tice H."/>
            <person name="Cheng J.F."/>
            <person name="Goodwin L."/>
            <person name="Tapia R."/>
            <person name="Pitluck S."/>
            <person name="Liolios K."/>
            <person name="Ivanova N."/>
            <person name="Mavromatis K."/>
            <person name="Mikhailova N."/>
            <person name="Pati A."/>
            <person name="Chen A."/>
            <person name="Palaniappan K."/>
            <person name="Brambilla E."/>
            <person name="Land M."/>
            <person name="Hauser L."/>
            <person name="Chang Y.J."/>
            <person name="Jeffries C.D."/>
            <person name="Brettin T."/>
            <person name="Detter J.C."/>
            <person name="Han C."/>
            <person name="Rohde M."/>
            <person name="Sikorski J."/>
            <person name="Woyke T."/>
            <person name="Bristow J."/>
            <person name="Eisen J.A."/>
            <person name="Markowitz V."/>
            <person name="Hugenholtz P."/>
            <person name="Kyrpides N.C."/>
            <person name="Klenk H.P."/>
        </authorList>
    </citation>
    <scope>NUCLEOTIDE SEQUENCE [LARGE SCALE GENOMIC DNA]</scope>
    <source>
        <strain evidence="9">DSM 17230 / JCM 13409 / AQ1.S1</strain>
    </source>
</reference>
<dbReference type="PANTHER" id="PTHR34719:SF2">
    <property type="entry name" value="NICKEL-RESPONSIVE REGULATOR"/>
    <property type="match status" value="1"/>
</dbReference>
<keyword evidence="4 6" id="KW-0238">DNA-binding</keyword>
<evidence type="ECO:0000256" key="4">
    <source>
        <dbReference type="ARBA" id="ARBA00023125"/>
    </source>
</evidence>
<dbReference type="GO" id="GO:0003677">
    <property type="term" value="F:DNA binding"/>
    <property type="evidence" value="ECO:0007669"/>
    <property type="project" value="UniProtKB-KW"/>
</dbReference>
<dbReference type="AlphaFoldDB" id="E0SQC5"/>
<comment type="function">
    <text evidence="6">Transcriptional regulator.</text>
</comment>